<organism evidence="1 2">
    <name type="scientific">Thelephora ganbajun</name>
    <name type="common">Ganba fungus</name>
    <dbReference type="NCBI Taxonomy" id="370292"/>
    <lineage>
        <taxon>Eukaryota</taxon>
        <taxon>Fungi</taxon>
        <taxon>Dikarya</taxon>
        <taxon>Basidiomycota</taxon>
        <taxon>Agaricomycotina</taxon>
        <taxon>Agaricomycetes</taxon>
        <taxon>Thelephorales</taxon>
        <taxon>Thelephoraceae</taxon>
        <taxon>Thelephora</taxon>
    </lineage>
</organism>
<gene>
    <name evidence="1" type="ORF">BDM02DRAFT_3271328</name>
</gene>
<protein>
    <submittedName>
        <fullName evidence="1">Di-copper centre-containing protein</fullName>
    </submittedName>
</protein>
<proteinExistence type="predicted"/>
<keyword evidence="2" id="KW-1185">Reference proteome</keyword>
<sequence length="364" mass="40922">MAFSLTKNIFLAFLVFTTTVYAGSCVKPRVRREWRSISEAEREEWVAAVKCLKKVPHKPALKPTFDAAVAQIPPVNPDSSYFDDFVYIHMDLNPLVHFTGLFLPWHRAYVNDFEHALRTECNYKGTHPYWDWTLDANPDFPDATIFNDSPTSGFGGWGNPADDYQVMTGAFADDFEVVYPVPHKIRRNYTARSTNTDPFGDGTPPAPDALWNYFTPESQEALINGYIGDFEGFQTQSEGPVGSHAAIHLILGGDMIGTCPRGLGPPDCYRGPKWTPNDPLFMMHHAMIDKIWYDWQNARPENFWSFTGGSVTAHSQPGLYEKSPTGGPPLLNFGHSMPTDGILRNATVFQVMDTKSGRLCYVYE</sequence>
<dbReference type="Proteomes" id="UP000886501">
    <property type="component" value="Unassembled WGS sequence"/>
</dbReference>
<comment type="caution">
    <text evidence="1">The sequence shown here is derived from an EMBL/GenBank/DDBJ whole genome shotgun (WGS) entry which is preliminary data.</text>
</comment>
<reference evidence="1" key="2">
    <citation type="journal article" date="2020" name="Nat. Commun.">
        <title>Large-scale genome sequencing of mycorrhizal fungi provides insights into the early evolution of symbiotic traits.</title>
        <authorList>
            <person name="Miyauchi S."/>
            <person name="Kiss E."/>
            <person name="Kuo A."/>
            <person name="Drula E."/>
            <person name="Kohler A."/>
            <person name="Sanchez-Garcia M."/>
            <person name="Morin E."/>
            <person name="Andreopoulos B."/>
            <person name="Barry K.W."/>
            <person name="Bonito G."/>
            <person name="Buee M."/>
            <person name="Carver A."/>
            <person name="Chen C."/>
            <person name="Cichocki N."/>
            <person name="Clum A."/>
            <person name="Culley D."/>
            <person name="Crous P.W."/>
            <person name="Fauchery L."/>
            <person name="Girlanda M."/>
            <person name="Hayes R.D."/>
            <person name="Keri Z."/>
            <person name="LaButti K."/>
            <person name="Lipzen A."/>
            <person name="Lombard V."/>
            <person name="Magnuson J."/>
            <person name="Maillard F."/>
            <person name="Murat C."/>
            <person name="Nolan M."/>
            <person name="Ohm R.A."/>
            <person name="Pangilinan J."/>
            <person name="Pereira M.F."/>
            <person name="Perotto S."/>
            <person name="Peter M."/>
            <person name="Pfister S."/>
            <person name="Riley R."/>
            <person name="Sitrit Y."/>
            <person name="Stielow J.B."/>
            <person name="Szollosi G."/>
            <person name="Zifcakova L."/>
            <person name="Stursova M."/>
            <person name="Spatafora J.W."/>
            <person name="Tedersoo L."/>
            <person name="Vaario L.M."/>
            <person name="Yamada A."/>
            <person name="Yan M."/>
            <person name="Wang P."/>
            <person name="Xu J."/>
            <person name="Bruns T."/>
            <person name="Baldrian P."/>
            <person name="Vilgalys R."/>
            <person name="Dunand C."/>
            <person name="Henrissat B."/>
            <person name="Grigoriev I.V."/>
            <person name="Hibbett D."/>
            <person name="Nagy L.G."/>
            <person name="Martin F.M."/>
        </authorList>
    </citation>
    <scope>NUCLEOTIDE SEQUENCE</scope>
    <source>
        <strain evidence="1">P2</strain>
    </source>
</reference>
<name>A0ACB6Z8Q8_THEGA</name>
<dbReference type="EMBL" id="MU118071">
    <property type="protein sequence ID" value="KAF9645988.1"/>
    <property type="molecule type" value="Genomic_DNA"/>
</dbReference>
<evidence type="ECO:0000313" key="2">
    <source>
        <dbReference type="Proteomes" id="UP000886501"/>
    </source>
</evidence>
<reference evidence="1" key="1">
    <citation type="submission" date="2019-10" db="EMBL/GenBank/DDBJ databases">
        <authorList>
            <consortium name="DOE Joint Genome Institute"/>
            <person name="Kuo A."/>
            <person name="Miyauchi S."/>
            <person name="Kiss E."/>
            <person name="Drula E."/>
            <person name="Kohler A."/>
            <person name="Sanchez-Garcia M."/>
            <person name="Andreopoulos B."/>
            <person name="Barry K.W."/>
            <person name="Bonito G."/>
            <person name="Buee M."/>
            <person name="Carver A."/>
            <person name="Chen C."/>
            <person name="Cichocki N."/>
            <person name="Clum A."/>
            <person name="Culley D."/>
            <person name="Crous P.W."/>
            <person name="Fauchery L."/>
            <person name="Girlanda M."/>
            <person name="Hayes R."/>
            <person name="Keri Z."/>
            <person name="Labutti K."/>
            <person name="Lipzen A."/>
            <person name="Lombard V."/>
            <person name="Magnuson J."/>
            <person name="Maillard F."/>
            <person name="Morin E."/>
            <person name="Murat C."/>
            <person name="Nolan M."/>
            <person name="Ohm R."/>
            <person name="Pangilinan J."/>
            <person name="Pereira M."/>
            <person name="Perotto S."/>
            <person name="Peter M."/>
            <person name="Riley R."/>
            <person name="Sitrit Y."/>
            <person name="Stielow B."/>
            <person name="Szollosi G."/>
            <person name="Zifcakova L."/>
            <person name="Stursova M."/>
            <person name="Spatafora J.W."/>
            <person name="Tedersoo L."/>
            <person name="Vaario L.-M."/>
            <person name="Yamada A."/>
            <person name="Yan M."/>
            <person name="Wang P."/>
            <person name="Xu J."/>
            <person name="Bruns T."/>
            <person name="Baldrian P."/>
            <person name="Vilgalys R."/>
            <person name="Henrissat B."/>
            <person name="Grigoriev I.V."/>
            <person name="Hibbett D."/>
            <person name="Nagy L.G."/>
            <person name="Martin F.M."/>
        </authorList>
    </citation>
    <scope>NUCLEOTIDE SEQUENCE</scope>
    <source>
        <strain evidence="1">P2</strain>
    </source>
</reference>
<evidence type="ECO:0000313" key="1">
    <source>
        <dbReference type="EMBL" id="KAF9645988.1"/>
    </source>
</evidence>
<accession>A0ACB6Z8Q8</accession>